<evidence type="ECO:0000256" key="3">
    <source>
        <dbReference type="ARBA" id="ARBA00023002"/>
    </source>
</evidence>
<dbReference type="GO" id="GO:0016491">
    <property type="term" value="F:oxidoreductase activity"/>
    <property type="evidence" value="ECO:0007669"/>
    <property type="project" value="UniProtKB-KW"/>
</dbReference>
<dbReference type="AlphaFoldDB" id="A0A9P6WUV2"/>
<dbReference type="PANTHER" id="PTHR43544">
    <property type="entry name" value="SHORT-CHAIN DEHYDROGENASE/REDUCTASE"/>
    <property type="match status" value="1"/>
</dbReference>
<dbReference type="Pfam" id="PF00106">
    <property type="entry name" value="adh_short"/>
    <property type="match status" value="1"/>
</dbReference>
<protein>
    <submittedName>
        <fullName evidence="4">Uncharacterized protein</fullName>
    </submittedName>
</protein>
<name>A0A9P6WUV2_RHIOR</name>
<evidence type="ECO:0000256" key="2">
    <source>
        <dbReference type="ARBA" id="ARBA00022857"/>
    </source>
</evidence>
<keyword evidence="5" id="KW-1185">Reference proteome</keyword>
<dbReference type="Gene3D" id="3.40.50.720">
    <property type="entry name" value="NAD(P)-binding Rossmann-like Domain"/>
    <property type="match status" value="1"/>
</dbReference>
<dbReference type="EMBL" id="JAANQT010006523">
    <property type="protein sequence ID" value="KAG1291120.1"/>
    <property type="molecule type" value="Genomic_DNA"/>
</dbReference>
<dbReference type="SUPFAM" id="SSF51735">
    <property type="entry name" value="NAD(P)-binding Rossmann-fold domains"/>
    <property type="match status" value="1"/>
</dbReference>
<proteinExistence type="inferred from homology"/>
<dbReference type="PRINTS" id="PR00081">
    <property type="entry name" value="GDHRDH"/>
</dbReference>
<comment type="similarity">
    <text evidence="1">Belongs to the short-chain dehydrogenases/reductases (SDR) family.</text>
</comment>
<sequence>MEAVEEISKLAPEGVDVLINNAGIAGSHTTPEQTPKKEILELFETNVLAVNEVTNAFLPLLRKRGPDRVKKILNMSSLLGSIELTNSSEGTAYKISKSCVTMLTKLQSIQLAKENFVVYASHPGLVRTDMTVGIT</sequence>
<dbReference type="Proteomes" id="UP000716291">
    <property type="component" value="Unassembled WGS sequence"/>
</dbReference>
<accession>A0A9P6WUV2</accession>
<evidence type="ECO:0000256" key="1">
    <source>
        <dbReference type="ARBA" id="ARBA00006484"/>
    </source>
</evidence>
<dbReference type="InterPro" id="IPR051468">
    <property type="entry name" value="Fungal_SecMetab_SDRs"/>
</dbReference>
<keyword evidence="2" id="KW-0521">NADP</keyword>
<dbReference type="InterPro" id="IPR036291">
    <property type="entry name" value="NAD(P)-bd_dom_sf"/>
</dbReference>
<dbReference type="PANTHER" id="PTHR43544:SF7">
    <property type="entry name" value="NADB-LER2"/>
    <property type="match status" value="1"/>
</dbReference>
<evidence type="ECO:0000313" key="5">
    <source>
        <dbReference type="Proteomes" id="UP000716291"/>
    </source>
</evidence>
<reference evidence="4" key="1">
    <citation type="journal article" date="2020" name="Microb. Genom.">
        <title>Genetic diversity of clinical and environmental Mucorales isolates obtained from an investigation of mucormycosis cases among solid organ transplant recipients.</title>
        <authorList>
            <person name="Nguyen M.H."/>
            <person name="Kaul D."/>
            <person name="Muto C."/>
            <person name="Cheng S.J."/>
            <person name="Richter R.A."/>
            <person name="Bruno V.M."/>
            <person name="Liu G."/>
            <person name="Beyhan S."/>
            <person name="Sundermann A.J."/>
            <person name="Mounaud S."/>
            <person name="Pasculle A.W."/>
            <person name="Nierman W.C."/>
            <person name="Driscoll E."/>
            <person name="Cumbie R."/>
            <person name="Clancy C.J."/>
            <person name="Dupont C.L."/>
        </authorList>
    </citation>
    <scope>NUCLEOTIDE SEQUENCE</scope>
    <source>
        <strain evidence="4">GL11</strain>
    </source>
</reference>
<gene>
    <name evidence="4" type="ORF">G6F64_013830</name>
</gene>
<evidence type="ECO:0000313" key="4">
    <source>
        <dbReference type="EMBL" id="KAG1291120.1"/>
    </source>
</evidence>
<organism evidence="4 5">
    <name type="scientific">Rhizopus oryzae</name>
    <name type="common">Mucormycosis agent</name>
    <name type="synonym">Rhizopus arrhizus var. delemar</name>
    <dbReference type="NCBI Taxonomy" id="64495"/>
    <lineage>
        <taxon>Eukaryota</taxon>
        <taxon>Fungi</taxon>
        <taxon>Fungi incertae sedis</taxon>
        <taxon>Mucoromycota</taxon>
        <taxon>Mucoromycotina</taxon>
        <taxon>Mucoromycetes</taxon>
        <taxon>Mucorales</taxon>
        <taxon>Mucorineae</taxon>
        <taxon>Rhizopodaceae</taxon>
        <taxon>Rhizopus</taxon>
    </lineage>
</organism>
<dbReference type="InterPro" id="IPR002347">
    <property type="entry name" value="SDR_fam"/>
</dbReference>
<keyword evidence="3" id="KW-0560">Oxidoreductase</keyword>
<comment type="caution">
    <text evidence="4">The sequence shown here is derived from an EMBL/GenBank/DDBJ whole genome shotgun (WGS) entry which is preliminary data.</text>
</comment>
<dbReference type="GO" id="GO:0005737">
    <property type="term" value="C:cytoplasm"/>
    <property type="evidence" value="ECO:0007669"/>
    <property type="project" value="TreeGrafter"/>
</dbReference>
<dbReference type="PRINTS" id="PR00080">
    <property type="entry name" value="SDRFAMILY"/>
</dbReference>